<dbReference type="GO" id="GO:0009103">
    <property type="term" value="P:lipopolysaccharide biosynthetic process"/>
    <property type="evidence" value="ECO:0007669"/>
    <property type="project" value="UniProtKB-ARBA"/>
</dbReference>
<keyword evidence="7 8" id="KW-0472">Membrane</keyword>
<dbReference type="RefSeq" id="WP_194450081.1">
    <property type="nucleotide sequence ID" value="NZ_CP063849.1"/>
</dbReference>
<evidence type="ECO:0000256" key="8">
    <source>
        <dbReference type="SAM" id="Phobius"/>
    </source>
</evidence>
<evidence type="ECO:0000256" key="2">
    <source>
        <dbReference type="ARBA" id="ARBA00022475"/>
    </source>
</evidence>
<keyword evidence="4 9" id="KW-0808">Transferase</keyword>
<feature type="transmembrane region" description="Helical" evidence="8">
    <location>
        <begin position="79"/>
        <end position="99"/>
    </location>
</feature>
<evidence type="ECO:0000256" key="4">
    <source>
        <dbReference type="ARBA" id="ARBA00022679"/>
    </source>
</evidence>
<feature type="transmembrane region" description="Helical" evidence="8">
    <location>
        <begin position="315"/>
        <end position="338"/>
    </location>
</feature>
<feature type="transmembrane region" description="Helical" evidence="8">
    <location>
        <begin position="253"/>
        <end position="269"/>
    </location>
</feature>
<keyword evidence="5 8" id="KW-0812">Transmembrane</keyword>
<feature type="transmembrane region" description="Helical" evidence="8">
    <location>
        <begin position="230"/>
        <end position="247"/>
    </location>
</feature>
<evidence type="ECO:0000256" key="1">
    <source>
        <dbReference type="ARBA" id="ARBA00004651"/>
    </source>
</evidence>
<evidence type="ECO:0000313" key="10">
    <source>
        <dbReference type="Proteomes" id="UP000593892"/>
    </source>
</evidence>
<dbReference type="KEGG" id="pfer:IRI77_00180"/>
<evidence type="ECO:0000256" key="7">
    <source>
        <dbReference type="ARBA" id="ARBA00023136"/>
    </source>
</evidence>
<dbReference type="GO" id="GO:0005886">
    <property type="term" value="C:plasma membrane"/>
    <property type="evidence" value="ECO:0007669"/>
    <property type="project" value="UniProtKB-SubCell"/>
</dbReference>
<dbReference type="PANTHER" id="PTHR33908:SF11">
    <property type="entry name" value="MEMBRANE PROTEIN"/>
    <property type="match status" value="1"/>
</dbReference>
<feature type="transmembrane region" description="Helical" evidence="8">
    <location>
        <begin position="50"/>
        <end position="73"/>
    </location>
</feature>
<sequence length="665" mass="73507">MRGVYRSAAAGREASPLYWPFRTTMLEYLPLAAFLLLFQVVRSRLKRLRLAFLAAATVWTAFTVVVTEALGAFHALQRTALASIWLAACAGLALILFRSRSRPASLWSLVRAEWRAMDPWTRALAGVSALLAVILGVTALNCAPNTYDVMAYHMPRVMVWLQNRTLEFFPTHMANMNFMPPGNEIIQLNFAVLGQDDQLANATQWFAWIGALAAVSLSLQLLGAERRGQWMGLFLAATLPQGILVATGAKNDVTVTFWLMAAFAFALVFEQEATRRHAALLALAAALSLLTKSLSWFLLPAFGLCLLVAWKRNAWMALFRQSGVMIALIVLVAGPFWLRSYREYGSITGPRIGNRDMLFGYECERFTATGIAANVIRNLAVQFNTGPDRLHQSLDNGFRSAVSGLGEDPDDQRSLWPGSRFHLQPFYWGEGGMSNTAHLLLCIGLALVAVPGWRKPDGRLILALWASAVVAFLLFSGYLRWQPWHTRLHLPIFVFAAIPAGWMLGGLPSKWTAAPVLVLFGGVALYASTQNTLRPLTGPYSIFDVNRTATLFSERRADGPSYEAASSSIANSGCRKVAVIGGRSHFYYPAFVLLGGFTGEREIRFLRQEGTKVEPADYQPCALFCVECARIQDRARLMRQFDFQVQDFADHQVGLKANAAPAPGR</sequence>
<accession>A0A7S7SKK1</accession>
<dbReference type="Proteomes" id="UP000593892">
    <property type="component" value="Chromosome"/>
</dbReference>
<dbReference type="InterPro" id="IPR050297">
    <property type="entry name" value="LipidA_mod_glycosyltrf_83"/>
</dbReference>
<evidence type="ECO:0000256" key="6">
    <source>
        <dbReference type="ARBA" id="ARBA00022989"/>
    </source>
</evidence>
<feature type="transmembrane region" description="Helical" evidence="8">
    <location>
        <begin position="205"/>
        <end position="223"/>
    </location>
</feature>
<dbReference type="GO" id="GO:0016763">
    <property type="term" value="F:pentosyltransferase activity"/>
    <property type="evidence" value="ECO:0007669"/>
    <property type="project" value="TreeGrafter"/>
</dbReference>
<evidence type="ECO:0000313" key="9">
    <source>
        <dbReference type="EMBL" id="QOY88419.1"/>
    </source>
</evidence>
<feature type="transmembrane region" description="Helical" evidence="8">
    <location>
        <begin position="488"/>
        <end position="505"/>
    </location>
</feature>
<feature type="transmembrane region" description="Helical" evidence="8">
    <location>
        <begin position="460"/>
        <end position="481"/>
    </location>
</feature>
<organism evidence="9 10">
    <name type="scientific">Paludibaculum fermentans</name>
    <dbReference type="NCBI Taxonomy" id="1473598"/>
    <lineage>
        <taxon>Bacteria</taxon>
        <taxon>Pseudomonadati</taxon>
        <taxon>Acidobacteriota</taxon>
        <taxon>Terriglobia</taxon>
        <taxon>Bryobacterales</taxon>
        <taxon>Bryobacteraceae</taxon>
        <taxon>Paludibaculum</taxon>
    </lineage>
</organism>
<feature type="transmembrane region" description="Helical" evidence="8">
    <location>
        <begin position="436"/>
        <end position="454"/>
    </location>
</feature>
<dbReference type="PANTHER" id="PTHR33908">
    <property type="entry name" value="MANNOSYLTRANSFERASE YKCB-RELATED"/>
    <property type="match status" value="1"/>
</dbReference>
<name>A0A7S7SKK1_PALFE</name>
<proteinExistence type="predicted"/>
<feature type="transmembrane region" description="Helical" evidence="8">
    <location>
        <begin position="20"/>
        <end position="38"/>
    </location>
</feature>
<keyword evidence="6 8" id="KW-1133">Transmembrane helix</keyword>
<keyword evidence="2" id="KW-1003">Cell membrane</keyword>
<evidence type="ECO:0000256" key="5">
    <source>
        <dbReference type="ARBA" id="ARBA00022692"/>
    </source>
</evidence>
<dbReference type="EMBL" id="CP063849">
    <property type="protein sequence ID" value="QOY88419.1"/>
    <property type="molecule type" value="Genomic_DNA"/>
</dbReference>
<evidence type="ECO:0000256" key="3">
    <source>
        <dbReference type="ARBA" id="ARBA00022676"/>
    </source>
</evidence>
<protein>
    <submittedName>
        <fullName evidence="9">Glycosyltransferase family 39 protein</fullName>
    </submittedName>
</protein>
<reference evidence="9 10" key="1">
    <citation type="submission" date="2020-10" db="EMBL/GenBank/DDBJ databases">
        <title>Complete genome sequence of Paludibaculum fermentans P105T, a facultatively anaerobic acidobacterium capable of dissimilatory Fe(III) reduction.</title>
        <authorList>
            <person name="Dedysh S.N."/>
            <person name="Beletsky A.V."/>
            <person name="Kulichevskaya I.S."/>
            <person name="Mardanov A.V."/>
            <person name="Ravin N.V."/>
        </authorList>
    </citation>
    <scope>NUCLEOTIDE SEQUENCE [LARGE SCALE GENOMIC DNA]</scope>
    <source>
        <strain evidence="9 10">P105</strain>
    </source>
</reference>
<keyword evidence="10" id="KW-1185">Reference proteome</keyword>
<gene>
    <name evidence="9" type="ORF">IRI77_00180</name>
</gene>
<feature type="transmembrane region" description="Helical" evidence="8">
    <location>
        <begin position="120"/>
        <end position="140"/>
    </location>
</feature>
<comment type="subcellular location">
    <subcellularLocation>
        <location evidence="1">Cell membrane</location>
        <topology evidence="1">Multi-pass membrane protein</topology>
    </subcellularLocation>
</comment>
<dbReference type="AlphaFoldDB" id="A0A7S7SKK1"/>
<feature type="transmembrane region" description="Helical" evidence="8">
    <location>
        <begin position="511"/>
        <end position="528"/>
    </location>
</feature>
<keyword evidence="3" id="KW-0328">Glycosyltransferase</keyword>
<feature type="transmembrane region" description="Helical" evidence="8">
    <location>
        <begin position="281"/>
        <end position="309"/>
    </location>
</feature>